<dbReference type="Proteomes" id="UP000460718">
    <property type="component" value="Unassembled WGS sequence"/>
</dbReference>
<dbReference type="EMBL" id="QXGF01000166">
    <property type="protein sequence ID" value="KAE8945231.1"/>
    <property type="molecule type" value="Genomic_DNA"/>
</dbReference>
<evidence type="ECO:0000313" key="12">
    <source>
        <dbReference type="Proteomes" id="UP000440732"/>
    </source>
</evidence>
<name>A0A6A3FLP2_9STRA</name>
<evidence type="ECO:0000313" key="7">
    <source>
        <dbReference type="EMBL" id="KAE9314473.1"/>
    </source>
</evidence>
<evidence type="ECO:0000313" key="8">
    <source>
        <dbReference type="Proteomes" id="UP000429523"/>
    </source>
</evidence>
<evidence type="ECO:0000313" key="6">
    <source>
        <dbReference type="EMBL" id="KAE9248768.1"/>
    </source>
</evidence>
<organism evidence="1 8">
    <name type="scientific">Phytophthora fragariae</name>
    <dbReference type="NCBI Taxonomy" id="53985"/>
    <lineage>
        <taxon>Eukaryota</taxon>
        <taxon>Sar</taxon>
        <taxon>Stramenopiles</taxon>
        <taxon>Oomycota</taxon>
        <taxon>Peronosporomycetes</taxon>
        <taxon>Peronosporales</taxon>
        <taxon>Peronosporaceae</taxon>
        <taxon>Phytophthora</taxon>
    </lineage>
</organism>
<keyword evidence="9" id="KW-1185">Reference proteome</keyword>
<dbReference type="EMBL" id="QXFW01000132">
    <property type="protein sequence ID" value="KAE9023740.1"/>
    <property type="molecule type" value="Genomic_DNA"/>
</dbReference>
<dbReference type="Proteomes" id="UP000437068">
    <property type="component" value="Unassembled WGS sequence"/>
</dbReference>
<proteinExistence type="predicted"/>
<evidence type="ECO:0000313" key="3">
    <source>
        <dbReference type="EMBL" id="KAE9123665.1"/>
    </source>
</evidence>
<evidence type="ECO:0000313" key="13">
    <source>
        <dbReference type="Proteomes" id="UP000441208"/>
    </source>
</evidence>
<dbReference type="Proteomes" id="UP000440367">
    <property type="component" value="Unassembled WGS sequence"/>
</dbReference>
<dbReference type="OrthoDB" id="10365646at2759"/>
<dbReference type="EMBL" id="QXGB01000158">
    <property type="protein sequence ID" value="KAE9227254.1"/>
    <property type="molecule type" value="Genomic_DNA"/>
</dbReference>
<dbReference type="AlphaFoldDB" id="A0A6A3FLP2"/>
<dbReference type="Proteomes" id="UP000433483">
    <property type="component" value="Unassembled WGS sequence"/>
</dbReference>
<dbReference type="EMBL" id="QXGE01000370">
    <property type="protein sequence ID" value="KAE9314473.1"/>
    <property type="molecule type" value="Genomic_DNA"/>
</dbReference>
<evidence type="ECO:0000313" key="1">
    <source>
        <dbReference type="EMBL" id="KAE8945231.1"/>
    </source>
</evidence>
<evidence type="ECO:0000313" key="14">
    <source>
        <dbReference type="Proteomes" id="UP000460718"/>
    </source>
</evidence>
<evidence type="ECO:0000313" key="11">
    <source>
        <dbReference type="Proteomes" id="UP000440367"/>
    </source>
</evidence>
<dbReference type="EMBL" id="QXGA01000136">
    <property type="protein sequence ID" value="KAE9151696.1"/>
    <property type="molecule type" value="Genomic_DNA"/>
</dbReference>
<dbReference type="Proteomes" id="UP000440732">
    <property type="component" value="Unassembled WGS sequence"/>
</dbReference>
<dbReference type="Proteomes" id="UP000429523">
    <property type="component" value="Unassembled WGS sequence"/>
</dbReference>
<evidence type="ECO:0000313" key="9">
    <source>
        <dbReference type="Proteomes" id="UP000433483"/>
    </source>
</evidence>
<accession>A0A6A3FLP2</accession>
<gene>
    <name evidence="7" type="ORF">PF001_g8256</name>
    <name evidence="6" type="ORF">PF002_g5621</name>
    <name evidence="5" type="ORF">PF005_g4789</name>
    <name evidence="4" type="ORF">PF006_g4021</name>
    <name evidence="3" type="ORF">PF007_g6976</name>
    <name evidence="1" type="ORF">PF009_g5112</name>
    <name evidence="2" type="ORF">PF011_g3833</name>
</gene>
<evidence type="ECO:0000313" key="10">
    <source>
        <dbReference type="Proteomes" id="UP000437068"/>
    </source>
</evidence>
<evidence type="ECO:0000313" key="4">
    <source>
        <dbReference type="EMBL" id="KAE9151696.1"/>
    </source>
</evidence>
<evidence type="ECO:0000313" key="5">
    <source>
        <dbReference type="EMBL" id="KAE9227254.1"/>
    </source>
</evidence>
<dbReference type="EMBL" id="QXFZ01000271">
    <property type="protein sequence ID" value="KAE9123665.1"/>
    <property type="molecule type" value="Genomic_DNA"/>
</dbReference>
<reference evidence="8 9" key="1">
    <citation type="submission" date="2018-08" db="EMBL/GenBank/DDBJ databases">
        <title>Genomic investigation of the strawberry pathogen Phytophthora fragariae indicates pathogenicity is determined by transcriptional variation in three key races.</title>
        <authorList>
            <person name="Adams T.M."/>
            <person name="Armitage A.D."/>
            <person name="Sobczyk M.K."/>
            <person name="Bates H.J."/>
            <person name="Dunwell J.M."/>
            <person name="Nellist C.F."/>
            <person name="Harrison R.J."/>
        </authorList>
    </citation>
    <scope>NUCLEOTIDE SEQUENCE [LARGE SCALE GENOMIC DNA]</scope>
    <source>
        <strain evidence="7 10">A4</strain>
        <strain evidence="6 11">BC-1</strain>
        <strain evidence="5 9">NOV-27</strain>
        <strain evidence="4 12">NOV-5</strain>
        <strain evidence="3 13">NOV-71</strain>
        <strain evidence="1 8">NOV-9</strain>
        <strain evidence="2 14">SCRP245</strain>
    </source>
</reference>
<evidence type="ECO:0000313" key="2">
    <source>
        <dbReference type="EMBL" id="KAE9023740.1"/>
    </source>
</evidence>
<comment type="caution">
    <text evidence="1">The sequence shown here is derived from an EMBL/GenBank/DDBJ whole genome shotgun (WGS) entry which is preliminary data.</text>
</comment>
<dbReference type="EMBL" id="QXGD01000185">
    <property type="protein sequence ID" value="KAE9248768.1"/>
    <property type="molecule type" value="Genomic_DNA"/>
</dbReference>
<protein>
    <submittedName>
        <fullName evidence="1">Uncharacterized protein</fullName>
    </submittedName>
</protein>
<sequence>MGQGLTGVLTGGPGLEPVCNQGGGGGGGRLRQGILTKVSVLAHLDIKNGMESVEVMIFNDVNLNEVARSDVITSRVDHYADVADRRQEDAAGLNREDATMDLHVDHQNGAEARRRLEALDASGARRLVDRP</sequence>
<dbReference type="Proteomes" id="UP000441208">
    <property type="component" value="Unassembled WGS sequence"/>
</dbReference>